<evidence type="ECO:0000313" key="2">
    <source>
        <dbReference type="EMBL" id="KAK8048105.1"/>
    </source>
</evidence>
<dbReference type="EMBL" id="JAQQWM010000009">
    <property type="protein sequence ID" value="KAK8048105.1"/>
    <property type="molecule type" value="Genomic_DNA"/>
</dbReference>
<dbReference type="Proteomes" id="UP001446871">
    <property type="component" value="Unassembled WGS sequence"/>
</dbReference>
<accession>A0ABR1TN67</accession>
<sequence length="78" mass="8406">MPASADRRFYELLDSAVQTTTGDEDAVQQNKRIKEAEFAADSAEPNEEQTAAIRREVEAGKHGHGQSINTGASDSRGS</sequence>
<protein>
    <submittedName>
        <fullName evidence="2">Uncharacterized protein</fullName>
    </submittedName>
</protein>
<comment type="caution">
    <text evidence="2">The sequence shown here is derived from an EMBL/GenBank/DDBJ whole genome shotgun (WGS) entry which is preliminary data.</text>
</comment>
<evidence type="ECO:0000313" key="3">
    <source>
        <dbReference type="Proteomes" id="UP001446871"/>
    </source>
</evidence>
<feature type="region of interest" description="Disordered" evidence="1">
    <location>
        <begin position="56"/>
        <end position="78"/>
    </location>
</feature>
<evidence type="ECO:0000256" key="1">
    <source>
        <dbReference type="SAM" id="MobiDB-lite"/>
    </source>
</evidence>
<feature type="compositionally biased region" description="Polar residues" evidence="1">
    <location>
        <begin position="66"/>
        <end position="78"/>
    </location>
</feature>
<name>A0ABR1TN67_9PEZI</name>
<gene>
    <name evidence="2" type="ORF">PG996_016169</name>
</gene>
<organism evidence="2 3">
    <name type="scientific">Apiospora saccharicola</name>
    <dbReference type="NCBI Taxonomy" id="335842"/>
    <lineage>
        <taxon>Eukaryota</taxon>
        <taxon>Fungi</taxon>
        <taxon>Dikarya</taxon>
        <taxon>Ascomycota</taxon>
        <taxon>Pezizomycotina</taxon>
        <taxon>Sordariomycetes</taxon>
        <taxon>Xylariomycetidae</taxon>
        <taxon>Amphisphaeriales</taxon>
        <taxon>Apiosporaceae</taxon>
        <taxon>Apiospora</taxon>
    </lineage>
</organism>
<proteinExistence type="predicted"/>
<keyword evidence="3" id="KW-1185">Reference proteome</keyword>
<reference evidence="2 3" key="1">
    <citation type="submission" date="2023-01" db="EMBL/GenBank/DDBJ databases">
        <title>Analysis of 21 Apiospora genomes using comparative genomics revels a genus with tremendous synthesis potential of carbohydrate active enzymes and secondary metabolites.</title>
        <authorList>
            <person name="Sorensen T."/>
        </authorList>
    </citation>
    <scope>NUCLEOTIDE SEQUENCE [LARGE SCALE GENOMIC DNA]</scope>
    <source>
        <strain evidence="2 3">CBS 83171</strain>
    </source>
</reference>